<keyword evidence="2" id="KW-0812">Transmembrane</keyword>
<keyword evidence="2" id="KW-0472">Membrane</keyword>
<feature type="transmembrane region" description="Helical" evidence="2">
    <location>
        <begin position="194"/>
        <end position="212"/>
    </location>
</feature>
<evidence type="ECO:0000256" key="2">
    <source>
        <dbReference type="SAM" id="Phobius"/>
    </source>
</evidence>
<sequence>MLLQYNAIFQMACAFCFAIQTYAQLVLFHQSPSGALKKFFQLFIIIYPITMTIILLILSLRFNAVKPRRMNCDVTDPAWIRLFGFSGINQLCSIPGIILSGRAAYEVYKHMDLLRSKSDSNSAGQIITQDSTHKQPNVSRDPFSKNSRSYNITRTAAIRMVTFSFLFAFINVFGCFTSFAAILKDVSLDKEPTILDWVGATLGIYVFIIFGWPHNPQKVKQIWLNGS</sequence>
<accession>A0A8H4AA63</accession>
<gene>
    <name evidence="3" type="ORF">F8M41_026562</name>
</gene>
<feature type="transmembrane region" description="Helical" evidence="2">
    <location>
        <begin position="156"/>
        <end position="182"/>
    </location>
</feature>
<comment type="caution">
    <text evidence="3">The sequence shown here is derived from an EMBL/GenBank/DDBJ whole genome shotgun (WGS) entry which is preliminary data.</text>
</comment>
<dbReference type="AlphaFoldDB" id="A0A8H4AA63"/>
<keyword evidence="4" id="KW-1185">Reference proteome</keyword>
<name>A0A8H4AA63_GIGMA</name>
<dbReference type="Proteomes" id="UP000439903">
    <property type="component" value="Unassembled WGS sequence"/>
</dbReference>
<dbReference type="EMBL" id="WTPW01000996">
    <property type="protein sequence ID" value="KAF0464083.1"/>
    <property type="molecule type" value="Genomic_DNA"/>
</dbReference>
<evidence type="ECO:0000313" key="3">
    <source>
        <dbReference type="EMBL" id="KAF0464083.1"/>
    </source>
</evidence>
<evidence type="ECO:0000313" key="4">
    <source>
        <dbReference type="Proteomes" id="UP000439903"/>
    </source>
</evidence>
<feature type="transmembrane region" description="Helical" evidence="2">
    <location>
        <begin position="39"/>
        <end position="60"/>
    </location>
</feature>
<keyword evidence="2" id="KW-1133">Transmembrane helix</keyword>
<reference evidence="3 4" key="1">
    <citation type="journal article" date="2019" name="Environ. Microbiol.">
        <title>At the nexus of three kingdoms: the genome of the mycorrhizal fungus Gigaspora margarita provides insights into plant, endobacterial and fungal interactions.</title>
        <authorList>
            <person name="Venice F."/>
            <person name="Ghignone S."/>
            <person name="Salvioli di Fossalunga A."/>
            <person name="Amselem J."/>
            <person name="Novero M."/>
            <person name="Xianan X."/>
            <person name="Sedzielewska Toro K."/>
            <person name="Morin E."/>
            <person name="Lipzen A."/>
            <person name="Grigoriev I.V."/>
            <person name="Henrissat B."/>
            <person name="Martin F.M."/>
            <person name="Bonfante P."/>
        </authorList>
    </citation>
    <scope>NUCLEOTIDE SEQUENCE [LARGE SCALE GENOMIC DNA]</scope>
    <source>
        <strain evidence="3 4">BEG34</strain>
    </source>
</reference>
<evidence type="ECO:0000256" key="1">
    <source>
        <dbReference type="SAM" id="MobiDB-lite"/>
    </source>
</evidence>
<feature type="region of interest" description="Disordered" evidence="1">
    <location>
        <begin position="125"/>
        <end position="145"/>
    </location>
</feature>
<protein>
    <submittedName>
        <fullName evidence="3">Uncharacterized protein</fullName>
    </submittedName>
</protein>
<proteinExistence type="predicted"/>
<dbReference type="OrthoDB" id="3256745at2759"/>
<organism evidence="3 4">
    <name type="scientific">Gigaspora margarita</name>
    <dbReference type="NCBI Taxonomy" id="4874"/>
    <lineage>
        <taxon>Eukaryota</taxon>
        <taxon>Fungi</taxon>
        <taxon>Fungi incertae sedis</taxon>
        <taxon>Mucoromycota</taxon>
        <taxon>Glomeromycotina</taxon>
        <taxon>Glomeromycetes</taxon>
        <taxon>Diversisporales</taxon>
        <taxon>Gigasporaceae</taxon>
        <taxon>Gigaspora</taxon>
    </lineage>
</organism>